<keyword evidence="1" id="KW-0547">Nucleotide-binding</keyword>
<dbReference type="EMBL" id="JAPJZI010000001">
    <property type="protein sequence ID" value="MDA5401049.1"/>
    <property type="molecule type" value="Genomic_DNA"/>
</dbReference>
<dbReference type="Gene3D" id="3.40.50.300">
    <property type="entry name" value="P-loop containing nucleotide triphosphate hydrolases"/>
    <property type="match status" value="1"/>
</dbReference>
<dbReference type="Pfam" id="PF00211">
    <property type="entry name" value="Guanylate_cyc"/>
    <property type="match status" value="1"/>
</dbReference>
<dbReference type="InterPro" id="IPR027417">
    <property type="entry name" value="P-loop_NTPase"/>
</dbReference>
<dbReference type="GO" id="GO:0004016">
    <property type="term" value="F:adenylate cyclase activity"/>
    <property type="evidence" value="ECO:0007669"/>
    <property type="project" value="UniProtKB-ARBA"/>
</dbReference>
<reference evidence="5" key="1">
    <citation type="submission" date="2022-11" db="EMBL/GenBank/DDBJ databases">
        <title>Draft genome sequence of Hoeflea poritis E7-10 and Hoeflea prorocentri PM5-8, separated from scleractinian coral Porites lutea and marine dinoflagellate.</title>
        <authorList>
            <person name="Zhang G."/>
            <person name="Wei Q."/>
            <person name="Cai L."/>
        </authorList>
    </citation>
    <scope>NUCLEOTIDE SEQUENCE</scope>
    <source>
        <strain evidence="5">PM5-8</strain>
    </source>
</reference>
<dbReference type="InterPro" id="IPR041664">
    <property type="entry name" value="AAA_16"/>
</dbReference>
<evidence type="ECO:0000256" key="1">
    <source>
        <dbReference type="ARBA" id="ARBA00022741"/>
    </source>
</evidence>
<dbReference type="Pfam" id="PF13424">
    <property type="entry name" value="TPR_12"/>
    <property type="match status" value="1"/>
</dbReference>
<evidence type="ECO:0000313" key="6">
    <source>
        <dbReference type="Proteomes" id="UP001151234"/>
    </source>
</evidence>
<protein>
    <submittedName>
        <fullName evidence="5">Tetratricopeptide repeat protein</fullName>
    </submittedName>
</protein>
<evidence type="ECO:0000256" key="2">
    <source>
        <dbReference type="ARBA" id="ARBA00022840"/>
    </source>
</evidence>
<dbReference type="SUPFAM" id="SSF52540">
    <property type="entry name" value="P-loop containing nucleoside triphosphate hydrolases"/>
    <property type="match status" value="1"/>
</dbReference>
<dbReference type="PROSITE" id="PS50005">
    <property type="entry name" value="TPR"/>
    <property type="match status" value="1"/>
</dbReference>
<dbReference type="AlphaFoldDB" id="A0A9X3ZJA6"/>
<dbReference type="PROSITE" id="PS50125">
    <property type="entry name" value="GUANYLATE_CYCLASE_2"/>
    <property type="match status" value="1"/>
</dbReference>
<keyword evidence="2" id="KW-0067">ATP-binding</keyword>
<accession>A0A9X3ZJA6</accession>
<keyword evidence="3" id="KW-0802">TPR repeat</keyword>
<keyword evidence="6" id="KW-1185">Reference proteome</keyword>
<dbReference type="GO" id="GO:0005737">
    <property type="term" value="C:cytoplasm"/>
    <property type="evidence" value="ECO:0007669"/>
    <property type="project" value="TreeGrafter"/>
</dbReference>
<feature type="domain" description="Guanylate cyclase" evidence="4">
    <location>
        <begin position="10"/>
        <end position="141"/>
    </location>
</feature>
<dbReference type="CDD" id="cd07302">
    <property type="entry name" value="CHD"/>
    <property type="match status" value="1"/>
</dbReference>
<proteinExistence type="predicted"/>
<dbReference type="SUPFAM" id="SSF48452">
    <property type="entry name" value="TPR-like"/>
    <property type="match status" value="2"/>
</dbReference>
<dbReference type="RefSeq" id="WP_267992859.1">
    <property type="nucleotide sequence ID" value="NZ_JAPJZI010000001.1"/>
</dbReference>
<dbReference type="InterPro" id="IPR029787">
    <property type="entry name" value="Nucleotide_cyclase"/>
</dbReference>
<dbReference type="InterPro" id="IPR019734">
    <property type="entry name" value="TPR_rpt"/>
</dbReference>
<dbReference type="InterPro" id="IPR001054">
    <property type="entry name" value="A/G_cyclase"/>
</dbReference>
<dbReference type="Pfam" id="PF13191">
    <property type="entry name" value="AAA_16"/>
    <property type="match status" value="1"/>
</dbReference>
<dbReference type="SUPFAM" id="SSF55073">
    <property type="entry name" value="Nucleotide cyclase"/>
    <property type="match status" value="1"/>
</dbReference>
<dbReference type="PANTHER" id="PTHR16305:SF28">
    <property type="entry name" value="GUANYLATE CYCLASE DOMAIN-CONTAINING PROTEIN"/>
    <property type="match status" value="1"/>
</dbReference>
<evidence type="ECO:0000259" key="4">
    <source>
        <dbReference type="PROSITE" id="PS50125"/>
    </source>
</evidence>
<dbReference type="Proteomes" id="UP001151234">
    <property type="component" value="Unassembled WGS sequence"/>
</dbReference>
<sequence>MAYPERSVVTVMVVDAVSSTSRIATVDPDDAQLMVDKVLDHIRTEVERAGGLLVSFAGDGGVAVFGWPDSMEDHADRACDAAWNIQHYGDRGEPIRDPVSNVVQFRVGIHSGLVGLRNLTLERSSQIDLVGGTVHLAARLEKTAEPGEILLSGKTLELCRYDQKCGPRPDLQILDEIGSSVFTLTALADRTAGRDVIQQYKLPIVGRDRELSMLRDTIKVGMAKNGALAIIGEPGIGKSRLAAAAIHEALSNDIADRLVVFRGDMQKRITPFAVMQGLILDALNLDDQASRQEIWLAAEAVGVKPDALSALDAIVSSESRSPSGSTPHLSLKETATALVRTFRNLAIRGRTVLLVEDLHIVDPESQLCLEMLQDINDSRTLFLLVTGRPEAAYDAQQITDAVMRLEPMDRAHMRQMAHQLIAGSAPEHLSVEKALDQADGIPFVLEQFFCSIDSDDPESIHSVPHGVQSMIHARLNRLPRSAKHCAQALSILGEEVDLDFAQKVLGKDGGQLDAEIDTLEKLAIASRMSRRTVRFRHAIIAEACSITVPRARRTEIHRSAIDIITQTYPDLAGQYERLVFHAESAGDDELALDYLSRAADMARRNFAGKSLQLLFEHALECIERIGEPAEKKFVDLTLMVCPTMLQLGEFSKMHDYLPRAMALAMKQNRINKICAAKCNIAMIDWFEGRYKQGAATVTEALEMAREMDSLPHTFAAQHLLAVLNHATGDLAKAIELERSLCEQLTGDVETARLGSAGIPGAISRAFLGWFLTDTGAYEESLEYGRRALDISRSSKDPYTEVVALNALGRTLIMMERYKEAVETLNAAIALIERHGYDAPKPHIIGLLAMAMARNGQADEALEMAQDCFNNALHLRTGRLEIFYLYAGYAEALFHSGAVERCIPAIDQAIAIGRGINNPGLTAQGLAIRAKLTAQINPSSPLLSKDIDEHRALCETHGFKALA</sequence>
<comment type="caution">
    <text evidence="5">The sequence shown here is derived from an EMBL/GenBank/DDBJ whole genome shotgun (WGS) entry which is preliminary data.</text>
</comment>
<dbReference type="PANTHER" id="PTHR16305">
    <property type="entry name" value="TESTICULAR SOLUBLE ADENYLYL CYCLASE"/>
    <property type="match status" value="1"/>
</dbReference>
<name>A0A9X3ZJA6_9HYPH</name>
<dbReference type="GO" id="GO:0009190">
    <property type="term" value="P:cyclic nucleotide biosynthetic process"/>
    <property type="evidence" value="ECO:0007669"/>
    <property type="project" value="InterPro"/>
</dbReference>
<dbReference type="InterPro" id="IPR011990">
    <property type="entry name" value="TPR-like_helical_dom_sf"/>
</dbReference>
<dbReference type="SMART" id="SM00028">
    <property type="entry name" value="TPR"/>
    <property type="match status" value="3"/>
</dbReference>
<evidence type="ECO:0000313" key="5">
    <source>
        <dbReference type="EMBL" id="MDA5401049.1"/>
    </source>
</evidence>
<dbReference type="GO" id="GO:0035556">
    <property type="term" value="P:intracellular signal transduction"/>
    <property type="evidence" value="ECO:0007669"/>
    <property type="project" value="InterPro"/>
</dbReference>
<dbReference type="Gene3D" id="1.25.40.10">
    <property type="entry name" value="Tetratricopeptide repeat domain"/>
    <property type="match status" value="2"/>
</dbReference>
<dbReference type="Gene3D" id="3.30.70.1230">
    <property type="entry name" value="Nucleotide cyclase"/>
    <property type="match status" value="1"/>
</dbReference>
<feature type="repeat" description="TPR" evidence="3">
    <location>
        <begin position="801"/>
        <end position="834"/>
    </location>
</feature>
<evidence type="ECO:0000256" key="3">
    <source>
        <dbReference type="PROSITE-ProRule" id="PRU00339"/>
    </source>
</evidence>
<gene>
    <name evidence="5" type="ORF">OQ273_20915</name>
</gene>
<organism evidence="5 6">
    <name type="scientific">Hoeflea prorocentri</name>
    <dbReference type="NCBI Taxonomy" id="1922333"/>
    <lineage>
        <taxon>Bacteria</taxon>
        <taxon>Pseudomonadati</taxon>
        <taxon>Pseudomonadota</taxon>
        <taxon>Alphaproteobacteria</taxon>
        <taxon>Hyphomicrobiales</taxon>
        <taxon>Rhizobiaceae</taxon>
        <taxon>Hoeflea</taxon>
    </lineage>
</organism>
<dbReference type="GO" id="GO:0005524">
    <property type="term" value="F:ATP binding"/>
    <property type="evidence" value="ECO:0007669"/>
    <property type="project" value="UniProtKB-KW"/>
</dbReference>
<dbReference type="SMART" id="SM00044">
    <property type="entry name" value="CYCc"/>
    <property type="match status" value="1"/>
</dbReference>